<proteinExistence type="predicted"/>
<feature type="transmembrane region" description="Helical" evidence="1">
    <location>
        <begin position="7"/>
        <end position="27"/>
    </location>
</feature>
<dbReference type="InterPro" id="IPR055895">
    <property type="entry name" value="DUF7472"/>
</dbReference>
<name>A0A1H6FR49_9EURY</name>
<keyword evidence="1" id="KW-1133">Transmembrane helix</keyword>
<keyword evidence="3" id="KW-1185">Reference proteome</keyword>
<dbReference type="Proteomes" id="UP000199112">
    <property type="component" value="Unassembled WGS sequence"/>
</dbReference>
<gene>
    <name evidence="2" type="ORF">SAMN04487967_1326</name>
</gene>
<protein>
    <submittedName>
        <fullName evidence="2">Uncharacterized protein</fullName>
    </submittedName>
</protein>
<evidence type="ECO:0000313" key="2">
    <source>
        <dbReference type="EMBL" id="SEH13367.1"/>
    </source>
</evidence>
<sequence length="86" mass="8887">MLERDRIIEIVVAVSTVLLMLGAMIGIGSEYGGDNGALSTEGGEMLVFAIIGFILLLTLVGIALAFVMNEPGDGLEADDSDAQSSV</sequence>
<keyword evidence="1" id="KW-0812">Transmembrane</keyword>
<dbReference type="AlphaFoldDB" id="A0A1H6FR49"/>
<evidence type="ECO:0000256" key="1">
    <source>
        <dbReference type="SAM" id="Phobius"/>
    </source>
</evidence>
<accession>A0A1H6FR49</accession>
<dbReference type="Pfam" id="PF24284">
    <property type="entry name" value="DUF7472"/>
    <property type="match status" value="1"/>
</dbReference>
<dbReference type="RefSeq" id="WP_090506206.1">
    <property type="nucleotide sequence ID" value="NZ_FNWL01000001.1"/>
</dbReference>
<dbReference type="EMBL" id="FNWL01000001">
    <property type="protein sequence ID" value="SEH13367.1"/>
    <property type="molecule type" value="Genomic_DNA"/>
</dbReference>
<dbReference type="OrthoDB" id="170376at2157"/>
<keyword evidence="1" id="KW-0472">Membrane</keyword>
<reference evidence="3" key="1">
    <citation type="submission" date="2016-10" db="EMBL/GenBank/DDBJ databases">
        <authorList>
            <person name="Varghese N."/>
            <person name="Submissions S."/>
        </authorList>
    </citation>
    <scope>NUCLEOTIDE SEQUENCE [LARGE SCALE GENOMIC DNA]</scope>
    <source>
        <strain evidence="3">CGMCC 1.8981</strain>
    </source>
</reference>
<evidence type="ECO:0000313" key="3">
    <source>
        <dbReference type="Proteomes" id="UP000199112"/>
    </source>
</evidence>
<organism evidence="2 3">
    <name type="scientific">Natronorubrum sediminis</name>
    <dbReference type="NCBI Taxonomy" id="640943"/>
    <lineage>
        <taxon>Archaea</taxon>
        <taxon>Methanobacteriati</taxon>
        <taxon>Methanobacteriota</taxon>
        <taxon>Stenosarchaea group</taxon>
        <taxon>Halobacteria</taxon>
        <taxon>Halobacteriales</taxon>
        <taxon>Natrialbaceae</taxon>
        <taxon>Natronorubrum</taxon>
    </lineage>
</organism>
<feature type="transmembrane region" description="Helical" evidence="1">
    <location>
        <begin position="47"/>
        <end position="67"/>
    </location>
</feature>